<evidence type="ECO:0000259" key="1">
    <source>
        <dbReference type="PROSITE" id="PS50404"/>
    </source>
</evidence>
<dbReference type="CDD" id="cd03206">
    <property type="entry name" value="GST_C_7"/>
    <property type="match status" value="1"/>
</dbReference>
<dbReference type="InterPro" id="IPR004046">
    <property type="entry name" value="GST_C"/>
</dbReference>
<dbReference type="Pfam" id="PF13417">
    <property type="entry name" value="GST_N_3"/>
    <property type="match status" value="1"/>
</dbReference>
<gene>
    <name evidence="3" type="ORF">H8R02_02145</name>
</gene>
<dbReference type="PANTHER" id="PTHR44051:SF2">
    <property type="entry name" value="HYPOTHETICAL GLUTATHIONE S-TRANSFERASE LIKE PROTEIN"/>
    <property type="match status" value="1"/>
</dbReference>
<dbReference type="EMBL" id="JACORU010000001">
    <property type="protein sequence ID" value="MBC5763234.1"/>
    <property type="molecule type" value="Genomic_DNA"/>
</dbReference>
<dbReference type="SFLD" id="SFLDS00019">
    <property type="entry name" value="Glutathione_Transferase_(cytos"/>
    <property type="match status" value="1"/>
</dbReference>
<evidence type="ECO:0000313" key="4">
    <source>
        <dbReference type="Proteomes" id="UP000596827"/>
    </source>
</evidence>
<dbReference type="PROSITE" id="PS50405">
    <property type="entry name" value="GST_CTER"/>
    <property type="match status" value="1"/>
</dbReference>
<dbReference type="InterPro" id="IPR036249">
    <property type="entry name" value="Thioredoxin-like_sf"/>
</dbReference>
<sequence>MNRIRGTTLGEPMIKLHGMRLSGHSHRVELFLSLLKLPFEYVEVDLLSRQHKTPEFIEMNCFGQVPVLQDGDVTLGDSNAILVYLDARYGERRWMPRDVLAAAQVQRWLSVAAGQLAFGPAAARVIQLFKRPDDPAPAIARSHALLAVMEGELGKREWLAAPEPTLADIALYSYTAHAPEGNVSLDDYPNVRAWLARIEALPGFVPMKVSPVGLRA</sequence>
<dbReference type="Gene3D" id="3.40.30.10">
    <property type="entry name" value="Glutaredoxin"/>
    <property type="match status" value="1"/>
</dbReference>
<proteinExistence type="predicted"/>
<name>A0A923S0D6_9BURK</name>
<comment type="caution">
    <text evidence="3">The sequence shown here is derived from an EMBL/GenBank/DDBJ whole genome shotgun (WGS) entry which is preliminary data.</text>
</comment>
<feature type="domain" description="GST N-terminal" evidence="1">
    <location>
        <begin position="12"/>
        <end position="93"/>
    </location>
</feature>
<dbReference type="Proteomes" id="UP000596827">
    <property type="component" value="Unassembled WGS sequence"/>
</dbReference>
<dbReference type="Gene3D" id="1.20.1050.10">
    <property type="match status" value="1"/>
</dbReference>
<dbReference type="InterPro" id="IPR010987">
    <property type="entry name" value="Glutathione-S-Trfase_C-like"/>
</dbReference>
<dbReference type="InterPro" id="IPR036282">
    <property type="entry name" value="Glutathione-S-Trfase_C_sf"/>
</dbReference>
<organism evidence="3 4">
    <name type="scientific">Ramlibacter albus</name>
    <dbReference type="NCBI Taxonomy" id="2079448"/>
    <lineage>
        <taxon>Bacteria</taxon>
        <taxon>Pseudomonadati</taxon>
        <taxon>Pseudomonadota</taxon>
        <taxon>Betaproteobacteria</taxon>
        <taxon>Burkholderiales</taxon>
        <taxon>Comamonadaceae</taxon>
        <taxon>Ramlibacter</taxon>
    </lineage>
</organism>
<accession>A0A923S0D6</accession>
<evidence type="ECO:0000259" key="2">
    <source>
        <dbReference type="PROSITE" id="PS50405"/>
    </source>
</evidence>
<dbReference type="PANTHER" id="PTHR44051">
    <property type="entry name" value="GLUTATHIONE S-TRANSFERASE-RELATED"/>
    <property type="match status" value="1"/>
</dbReference>
<dbReference type="AlphaFoldDB" id="A0A923S0D6"/>
<dbReference type="SUPFAM" id="SSF52833">
    <property type="entry name" value="Thioredoxin-like"/>
    <property type="match status" value="1"/>
</dbReference>
<dbReference type="Pfam" id="PF00043">
    <property type="entry name" value="GST_C"/>
    <property type="match status" value="1"/>
</dbReference>
<dbReference type="SUPFAM" id="SSF47616">
    <property type="entry name" value="GST C-terminal domain-like"/>
    <property type="match status" value="1"/>
</dbReference>
<dbReference type="CDD" id="cd03056">
    <property type="entry name" value="GST_N_4"/>
    <property type="match status" value="1"/>
</dbReference>
<evidence type="ECO:0000313" key="3">
    <source>
        <dbReference type="EMBL" id="MBC5763234.1"/>
    </source>
</evidence>
<dbReference type="SFLD" id="SFLDG01151">
    <property type="entry name" value="Main.2:_Nu-like"/>
    <property type="match status" value="1"/>
</dbReference>
<dbReference type="InterPro" id="IPR040079">
    <property type="entry name" value="Glutathione_S-Trfase"/>
</dbReference>
<protein>
    <submittedName>
        <fullName evidence="3">Glutathione S-transferase</fullName>
    </submittedName>
</protein>
<dbReference type="InterPro" id="IPR004045">
    <property type="entry name" value="Glutathione_S-Trfase_N"/>
</dbReference>
<dbReference type="PROSITE" id="PS50404">
    <property type="entry name" value="GST_NTER"/>
    <property type="match status" value="1"/>
</dbReference>
<keyword evidence="4" id="KW-1185">Reference proteome</keyword>
<feature type="domain" description="GST C-terminal" evidence="2">
    <location>
        <begin position="98"/>
        <end position="216"/>
    </location>
</feature>
<reference evidence="3" key="1">
    <citation type="submission" date="2020-08" db="EMBL/GenBank/DDBJ databases">
        <title>Ramlibacter sp. GTP1 16S ribosomal RNA gene genome sequencing and assembly.</title>
        <authorList>
            <person name="Kang M."/>
        </authorList>
    </citation>
    <scope>NUCLEOTIDE SEQUENCE</scope>
    <source>
        <strain evidence="3">GTP1</strain>
    </source>
</reference>
<dbReference type="SFLD" id="SFLDG00358">
    <property type="entry name" value="Main_(cytGST)"/>
    <property type="match status" value="1"/>
</dbReference>